<evidence type="ECO:0000256" key="4">
    <source>
        <dbReference type="SAM" id="MobiDB-lite"/>
    </source>
</evidence>
<dbReference type="InterPro" id="IPR013085">
    <property type="entry name" value="U1-CZ_Znf_C2H2"/>
</dbReference>
<keyword evidence="1" id="KW-0479">Metal-binding</keyword>
<evidence type="ECO:0000313" key="7">
    <source>
        <dbReference type="Proteomes" id="UP000240883"/>
    </source>
</evidence>
<dbReference type="InterPro" id="IPR003604">
    <property type="entry name" value="Matrin/U1-like-C_Znf_C2H2"/>
</dbReference>
<dbReference type="GO" id="GO:0000398">
    <property type="term" value="P:mRNA splicing, via spliceosome"/>
    <property type="evidence" value="ECO:0007669"/>
    <property type="project" value="InterPro"/>
</dbReference>
<dbReference type="EMBL" id="KZ678129">
    <property type="protein sequence ID" value="PSN73012.1"/>
    <property type="molecule type" value="Genomic_DNA"/>
</dbReference>
<dbReference type="Gene3D" id="3.30.160.60">
    <property type="entry name" value="Classic Zinc Finger"/>
    <property type="match status" value="1"/>
</dbReference>
<reference evidence="6 7" key="1">
    <citation type="journal article" date="2018" name="Front. Microbiol.">
        <title>Genome-Wide Analysis of Corynespora cassiicola Leaf Fall Disease Putative Effectors.</title>
        <authorList>
            <person name="Lopez D."/>
            <person name="Ribeiro S."/>
            <person name="Label P."/>
            <person name="Fumanal B."/>
            <person name="Venisse J.S."/>
            <person name="Kohler A."/>
            <person name="de Oliveira R.R."/>
            <person name="Labutti K."/>
            <person name="Lipzen A."/>
            <person name="Lail K."/>
            <person name="Bauer D."/>
            <person name="Ohm R.A."/>
            <person name="Barry K.W."/>
            <person name="Spatafora J."/>
            <person name="Grigoriev I.V."/>
            <person name="Martin F.M."/>
            <person name="Pujade-Renaud V."/>
        </authorList>
    </citation>
    <scope>NUCLEOTIDE SEQUENCE [LARGE SCALE GENOMIC DNA]</scope>
    <source>
        <strain evidence="6 7">Philippines</strain>
    </source>
</reference>
<dbReference type="GO" id="GO:0071011">
    <property type="term" value="C:precatalytic spliceosome"/>
    <property type="evidence" value="ECO:0007669"/>
    <property type="project" value="TreeGrafter"/>
</dbReference>
<keyword evidence="7" id="KW-1185">Reference proteome</keyword>
<feature type="region of interest" description="Disordered" evidence="4">
    <location>
        <begin position="48"/>
        <end position="90"/>
    </location>
</feature>
<dbReference type="GO" id="GO:0003723">
    <property type="term" value="F:RNA binding"/>
    <property type="evidence" value="ECO:0007669"/>
    <property type="project" value="TreeGrafter"/>
</dbReference>
<keyword evidence="2" id="KW-0863">Zinc-finger</keyword>
<accession>A0A2T2P5Q8</accession>
<dbReference type="InterPro" id="IPR040023">
    <property type="entry name" value="WBP4"/>
</dbReference>
<dbReference type="InterPro" id="IPR036236">
    <property type="entry name" value="Znf_C2H2_sf"/>
</dbReference>
<dbReference type="SMART" id="SM00451">
    <property type="entry name" value="ZnF_U1"/>
    <property type="match status" value="1"/>
</dbReference>
<evidence type="ECO:0000313" key="6">
    <source>
        <dbReference type="EMBL" id="PSN73012.1"/>
    </source>
</evidence>
<dbReference type="AlphaFoldDB" id="A0A2T2P5Q8"/>
<protein>
    <recommendedName>
        <fullName evidence="5">U1-type domain-containing protein</fullName>
    </recommendedName>
</protein>
<keyword evidence="3" id="KW-0862">Zinc</keyword>
<proteinExistence type="predicted"/>
<dbReference type="PANTHER" id="PTHR13173">
    <property type="entry name" value="WW DOMAIN BINDING PROTEIN 4"/>
    <property type="match status" value="1"/>
</dbReference>
<evidence type="ECO:0000259" key="5">
    <source>
        <dbReference type="SMART" id="SM00451"/>
    </source>
</evidence>
<dbReference type="PANTHER" id="PTHR13173:SF10">
    <property type="entry name" value="WW DOMAIN-BINDING PROTEIN 4"/>
    <property type="match status" value="1"/>
</dbReference>
<gene>
    <name evidence="6" type="ORF">BS50DRAFT_477535</name>
</gene>
<name>A0A2T2P5Q8_CORCC</name>
<organism evidence="6 7">
    <name type="scientific">Corynespora cassiicola Philippines</name>
    <dbReference type="NCBI Taxonomy" id="1448308"/>
    <lineage>
        <taxon>Eukaryota</taxon>
        <taxon>Fungi</taxon>
        <taxon>Dikarya</taxon>
        <taxon>Ascomycota</taxon>
        <taxon>Pezizomycotina</taxon>
        <taxon>Dothideomycetes</taxon>
        <taxon>Pleosporomycetidae</taxon>
        <taxon>Pleosporales</taxon>
        <taxon>Corynesporascaceae</taxon>
        <taxon>Corynespora</taxon>
    </lineage>
</organism>
<feature type="domain" description="U1-type" evidence="5">
    <location>
        <begin position="8"/>
        <end position="43"/>
    </location>
</feature>
<feature type="non-terminal residue" evidence="6">
    <location>
        <position position="284"/>
    </location>
</feature>
<feature type="region of interest" description="Disordered" evidence="4">
    <location>
        <begin position="184"/>
        <end position="284"/>
    </location>
</feature>
<dbReference type="OrthoDB" id="191651at2759"/>
<evidence type="ECO:0000256" key="1">
    <source>
        <dbReference type="ARBA" id="ARBA00022723"/>
    </source>
</evidence>
<dbReference type="STRING" id="1448308.A0A2T2P5Q8"/>
<dbReference type="SUPFAM" id="SSF57667">
    <property type="entry name" value="beta-beta-alpha zinc fingers"/>
    <property type="match status" value="1"/>
</dbReference>
<sequence>MAEYWKSTPKYWCKFCSVYVKDTKFERQQHEATGRHQGSIQRSLRNLHRDQEIEKRKQQQAKDEVARLNGLVGSSSAGSSSTNAPAAVGARPVITKEPEKQATVEDRKRQWAQLAAMGIAIPEQARGDLAMAGEWKVVEQRVIGEIGDDGEFKPALSKGVHKRKLNEDEEEELAAAQTITKKKGWGKTFKSFPGKAGSGGDDDLDALFSGVKKPKIETEAEEATVKTEAEESQVKDEVKDEDAPTALHDIPTEEEAAAKPAVKQEEGGEASTAAPKVVFKKRKK</sequence>
<dbReference type="GO" id="GO:0008270">
    <property type="term" value="F:zinc ion binding"/>
    <property type="evidence" value="ECO:0007669"/>
    <property type="project" value="UniProtKB-KW"/>
</dbReference>
<evidence type="ECO:0000256" key="3">
    <source>
        <dbReference type="ARBA" id="ARBA00022833"/>
    </source>
</evidence>
<feature type="compositionally biased region" description="Basic and acidic residues" evidence="4">
    <location>
        <begin position="48"/>
        <end position="66"/>
    </location>
</feature>
<dbReference type="Pfam" id="PF06220">
    <property type="entry name" value="zf-U1"/>
    <property type="match status" value="1"/>
</dbReference>
<evidence type="ECO:0000256" key="2">
    <source>
        <dbReference type="ARBA" id="ARBA00022771"/>
    </source>
</evidence>
<feature type="compositionally biased region" description="Basic and acidic residues" evidence="4">
    <location>
        <begin position="214"/>
        <end position="242"/>
    </location>
</feature>
<dbReference type="Proteomes" id="UP000240883">
    <property type="component" value="Unassembled WGS sequence"/>
</dbReference>